<reference evidence="3" key="1">
    <citation type="submission" date="2020-07" db="EMBL/GenBank/DDBJ databases">
        <title>Multicomponent nature underlies the extraordinary mechanical properties of spider dragline silk.</title>
        <authorList>
            <person name="Kono N."/>
            <person name="Nakamura H."/>
            <person name="Mori M."/>
            <person name="Yoshida Y."/>
            <person name="Ohtoshi R."/>
            <person name="Malay A.D."/>
            <person name="Moran D.A.P."/>
            <person name="Tomita M."/>
            <person name="Numata K."/>
            <person name="Arakawa K."/>
        </authorList>
    </citation>
    <scope>NUCLEOTIDE SEQUENCE</scope>
</reference>
<keyword evidence="4" id="KW-1185">Reference proteome</keyword>
<organism evidence="3 4">
    <name type="scientific">Trichonephila clavata</name>
    <name type="common">Joro spider</name>
    <name type="synonym">Nephila clavata</name>
    <dbReference type="NCBI Taxonomy" id="2740835"/>
    <lineage>
        <taxon>Eukaryota</taxon>
        <taxon>Metazoa</taxon>
        <taxon>Ecdysozoa</taxon>
        <taxon>Arthropoda</taxon>
        <taxon>Chelicerata</taxon>
        <taxon>Arachnida</taxon>
        <taxon>Araneae</taxon>
        <taxon>Araneomorphae</taxon>
        <taxon>Entelegynae</taxon>
        <taxon>Araneoidea</taxon>
        <taxon>Nephilidae</taxon>
        <taxon>Trichonephila</taxon>
    </lineage>
</organism>
<keyword evidence="1" id="KW-0175">Coiled coil</keyword>
<feature type="coiled-coil region" evidence="1">
    <location>
        <begin position="76"/>
        <end position="109"/>
    </location>
</feature>
<protein>
    <submittedName>
        <fullName evidence="3">Uncharacterized protein</fullName>
    </submittedName>
</protein>
<evidence type="ECO:0000313" key="3">
    <source>
        <dbReference type="EMBL" id="GFR26149.1"/>
    </source>
</evidence>
<sequence length="325" mass="35771">MVQGGATDTGDSEVLIENIVKYISGKEDLLQQLEALLKLNSLQKEGEIFDESAIKHVSELLMKDKDLLKNAIDIVKEYLEKNNNELKILLEQVNKVKGMEEKLEALGNQLLVQGVIGGAAVTTLTGTLAGLLTVGGVTGALIGGGAALVGDEIKENADKSIGKVKEGAIECGKAVKSFVKDVIDELTWEKTNFSRLEKEFIHDMVYPTDDEKSKEAQDKIRIIKMLKDKEKRSAIQELIEDGTIKSFSRMQKLVEKGNSTHEEDDMQKLLDLMKDFLPAIMASGNNKIEKVEKIVDDKVKEMKPNSQLGSSNAERVSEEGITRPG</sequence>
<feature type="region of interest" description="Disordered" evidence="2">
    <location>
        <begin position="300"/>
        <end position="325"/>
    </location>
</feature>
<name>A0A8X6IPM1_TRICU</name>
<evidence type="ECO:0000313" key="4">
    <source>
        <dbReference type="Proteomes" id="UP000887116"/>
    </source>
</evidence>
<feature type="compositionally biased region" description="Polar residues" evidence="2">
    <location>
        <begin position="304"/>
        <end position="314"/>
    </location>
</feature>
<dbReference type="AlphaFoldDB" id="A0A8X6IPM1"/>
<evidence type="ECO:0000256" key="1">
    <source>
        <dbReference type="SAM" id="Coils"/>
    </source>
</evidence>
<dbReference type="Proteomes" id="UP000887116">
    <property type="component" value="Unassembled WGS sequence"/>
</dbReference>
<gene>
    <name evidence="3" type="primary">WBAD_0980</name>
    <name evidence="3" type="ORF">TNCT_439521</name>
</gene>
<accession>A0A8X6IPM1</accession>
<dbReference type="OrthoDB" id="8300123at2759"/>
<feature type="compositionally biased region" description="Basic and acidic residues" evidence="2">
    <location>
        <begin position="315"/>
        <end position="325"/>
    </location>
</feature>
<proteinExistence type="predicted"/>
<comment type="caution">
    <text evidence="3">The sequence shown here is derived from an EMBL/GenBank/DDBJ whole genome shotgun (WGS) entry which is preliminary data.</text>
</comment>
<evidence type="ECO:0000256" key="2">
    <source>
        <dbReference type="SAM" id="MobiDB-lite"/>
    </source>
</evidence>
<dbReference type="EMBL" id="BMAO01018815">
    <property type="protein sequence ID" value="GFR26149.1"/>
    <property type="molecule type" value="Genomic_DNA"/>
</dbReference>